<dbReference type="GeneID" id="89227478"/>
<dbReference type="RefSeq" id="WP_338097850.1">
    <property type="nucleotide sequence ID" value="NZ_CP131061.1"/>
</dbReference>
<protein>
    <submittedName>
        <fullName evidence="1">Uncharacterized protein</fullName>
    </submittedName>
</protein>
<dbReference type="AlphaFoldDB" id="A0AA96V4Z8"/>
<gene>
    <name evidence="1" type="ORF">MsAm2_00830</name>
</gene>
<accession>A0AA96V4Z8</accession>
<sequence>MVHIQNLRKNDSILLYPSTVDFEYLDSSATRFEIAYNEEGQRFGMNKNRPYLLSDFNKLEDFKKLVAQLNKNQLYYIAQMIQTKREDWNPTSKDCENGGVFWNFCFDLIKTAKWKNSPKDIEKWTNYAVEGYFEDAFNLYMRLNMI</sequence>
<organism evidence="1 2">
    <name type="scientific">Methanolapillus ohkumae</name>
    <dbReference type="NCBI Taxonomy" id="3028298"/>
    <lineage>
        <taxon>Archaea</taxon>
        <taxon>Methanobacteriati</taxon>
        <taxon>Methanobacteriota</taxon>
        <taxon>Stenosarchaea group</taxon>
        <taxon>Methanomicrobia</taxon>
        <taxon>Methanosarcinales</taxon>
        <taxon>Methanosarcinaceae</taxon>
        <taxon>Methanolapillus</taxon>
    </lineage>
</organism>
<name>A0AA96V4Z8_9EURY</name>
<evidence type="ECO:0000313" key="1">
    <source>
        <dbReference type="EMBL" id="WNY26323.1"/>
    </source>
</evidence>
<proteinExistence type="predicted"/>
<reference evidence="1 2" key="1">
    <citation type="submission" date="2023-07" db="EMBL/GenBank/DDBJ databases">
        <title>Closed genome sequence of Methanosarcinaceae archaeon Am2.</title>
        <authorList>
            <person name="Poehlein A."/>
            <person name="Protasov E."/>
            <person name="Platt K."/>
            <person name="Reeh H."/>
            <person name="Daniel R."/>
            <person name="Brune A."/>
        </authorList>
    </citation>
    <scope>NUCLEOTIDE SEQUENCE [LARGE SCALE GENOMIC DNA]</scope>
    <source>
        <strain evidence="1 2">Am2</strain>
    </source>
</reference>
<dbReference type="EMBL" id="CP131061">
    <property type="protein sequence ID" value="WNY26323.1"/>
    <property type="molecule type" value="Genomic_DNA"/>
</dbReference>
<dbReference type="Proteomes" id="UP001304970">
    <property type="component" value="Chromosome"/>
</dbReference>
<keyword evidence="2" id="KW-1185">Reference proteome</keyword>
<evidence type="ECO:0000313" key="2">
    <source>
        <dbReference type="Proteomes" id="UP001304970"/>
    </source>
</evidence>